<name>A0ABQ6LZD3_9GAMM</name>
<reference evidence="5 6" key="1">
    <citation type="submission" date="2023-04" db="EMBL/GenBank/DDBJ databases">
        <title>Marinobulbifer ophiurae gen. nov., sp. Nov., isolate from tissue of brittle star Ophioplocus japonicus.</title>
        <authorList>
            <person name="Kawano K."/>
            <person name="Sawayama S."/>
            <person name="Nakagawa S."/>
        </authorList>
    </citation>
    <scope>NUCLEOTIDE SEQUENCE [LARGE SCALE GENOMIC DNA]</scope>
    <source>
        <strain evidence="5 6">NKW57</strain>
    </source>
</reference>
<keyword evidence="2 3" id="KW-0802">TPR repeat</keyword>
<keyword evidence="4" id="KW-0732">Signal</keyword>
<dbReference type="SMART" id="SM00028">
    <property type="entry name" value="TPR"/>
    <property type="match status" value="4"/>
</dbReference>
<dbReference type="InterPro" id="IPR013360">
    <property type="entry name" value="Pilus_4_PilW"/>
</dbReference>
<evidence type="ECO:0000256" key="4">
    <source>
        <dbReference type="SAM" id="SignalP"/>
    </source>
</evidence>
<dbReference type="InterPro" id="IPR013105">
    <property type="entry name" value="TPR_2"/>
</dbReference>
<organism evidence="5 6">
    <name type="scientific">Biformimicrobium ophioploci</name>
    <dbReference type="NCBI Taxonomy" id="3036711"/>
    <lineage>
        <taxon>Bacteria</taxon>
        <taxon>Pseudomonadati</taxon>
        <taxon>Pseudomonadota</taxon>
        <taxon>Gammaproteobacteria</taxon>
        <taxon>Cellvibrionales</taxon>
        <taxon>Microbulbiferaceae</taxon>
        <taxon>Biformimicrobium</taxon>
    </lineage>
</organism>
<comment type="caution">
    <text evidence="5">The sequence shown here is derived from an EMBL/GenBank/DDBJ whole genome shotgun (WGS) entry which is preliminary data.</text>
</comment>
<evidence type="ECO:0000313" key="5">
    <source>
        <dbReference type="EMBL" id="GMG87395.1"/>
    </source>
</evidence>
<dbReference type="NCBIfam" id="TIGR02521">
    <property type="entry name" value="type_IV_pilW"/>
    <property type="match status" value="1"/>
</dbReference>
<dbReference type="PANTHER" id="PTHR45586:SF1">
    <property type="entry name" value="LIPOPOLYSACCHARIDE ASSEMBLY PROTEIN B"/>
    <property type="match status" value="1"/>
</dbReference>
<gene>
    <name evidence="5" type="primary">pilW</name>
    <name evidence="5" type="ORF">MNKW57_17160</name>
</gene>
<dbReference type="PANTHER" id="PTHR45586">
    <property type="entry name" value="TPR REPEAT-CONTAINING PROTEIN PA4667"/>
    <property type="match status" value="1"/>
</dbReference>
<dbReference type="SUPFAM" id="SSF48452">
    <property type="entry name" value="TPR-like"/>
    <property type="match status" value="1"/>
</dbReference>
<dbReference type="Gene3D" id="1.25.40.10">
    <property type="entry name" value="Tetratricopeptide repeat domain"/>
    <property type="match status" value="1"/>
</dbReference>
<feature type="chain" id="PRO_5047046614" evidence="4">
    <location>
        <begin position="25"/>
        <end position="263"/>
    </location>
</feature>
<dbReference type="InterPro" id="IPR051012">
    <property type="entry name" value="CellSynth/LPSAsmb/PSIAsmb"/>
</dbReference>
<dbReference type="PROSITE" id="PS50005">
    <property type="entry name" value="TPR"/>
    <property type="match status" value="2"/>
</dbReference>
<feature type="signal peptide" evidence="4">
    <location>
        <begin position="1"/>
        <end position="24"/>
    </location>
</feature>
<evidence type="ECO:0000313" key="6">
    <source>
        <dbReference type="Proteomes" id="UP001224392"/>
    </source>
</evidence>
<evidence type="ECO:0000256" key="2">
    <source>
        <dbReference type="ARBA" id="ARBA00022803"/>
    </source>
</evidence>
<evidence type="ECO:0000256" key="1">
    <source>
        <dbReference type="ARBA" id="ARBA00022737"/>
    </source>
</evidence>
<dbReference type="InterPro" id="IPR019734">
    <property type="entry name" value="TPR_rpt"/>
</dbReference>
<dbReference type="Pfam" id="PF07719">
    <property type="entry name" value="TPR_2"/>
    <property type="match status" value="1"/>
</dbReference>
<dbReference type="Proteomes" id="UP001224392">
    <property type="component" value="Unassembled WGS sequence"/>
</dbReference>
<keyword evidence="1" id="KW-0677">Repeat</keyword>
<dbReference type="InterPro" id="IPR011990">
    <property type="entry name" value="TPR-like_helical_dom_sf"/>
</dbReference>
<feature type="repeat" description="TPR" evidence="3">
    <location>
        <begin position="45"/>
        <end position="78"/>
    </location>
</feature>
<dbReference type="Pfam" id="PF13432">
    <property type="entry name" value="TPR_16"/>
    <property type="match status" value="1"/>
</dbReference>
<feature type="repeat" description="TPR" evidence="3">
    <location>
        <begin position="149"/>
        <end position="182"/>
    </location>
</feature>
<dbReference type="EMBL" id="BSYJ01000003">
    <property type="protein sequence ID" value="GMG87395.1"/>
    <property type="molecule type" value="Genomic_DNA"/>
</dbReference>
<evidence type="ECO:0000256" key="3">
    <source>
        <dbReference type="PROSITE-ProRule" id="PRU00339"/>
    </source>
</evidence>
<keyword evidence="6" id="KW-1185">Reference proteome</keyword>
<proteinExistence type="predicted"/>
<accession>A0ABQ6LZD3</accession>
<protein>
    <submittedName>
        <fullName evidence="5">Type IV pilus biogenesis/stability protein PilW</fullName>
    </submittedName>
</protein>
<sequence length="263" mass="30002">MFSTAGFAHAGRLLTLMFFSAVLAGCVTTGDLEPRRKPVDLDQAQEKHVEMGLRYLQANNRDSARYHFQEALKLDKRDPAAMHGFALVYQAEGEKEVAEQFFKKALRADSRFSMARVNYGVFLYGQGRFEDAYEQFRKASDDLDYNRRSFALTNLGRSALKLGNRERAEGAFTKALALDPGLTMALIEMAELKFEDGAYSLAKRYLDQFNRASRPTPRSLLIGIRIEQIFGNRDREASYALALKNLYPYSQENLEYQRSKNND</sequence>